<proteinExistence type="predicted"/>
<protein>
    <submittedName>
        <fullName evidence="1">Uncharacterized protein</fullName>
    </submittedName>
</protein>
<accession>A0A6J4N2A8</accession>
<gene>
    <name evidence="1" type="ORF">AVDCRST_MAG93-8702</name>
</gene>
<dbReference type="EMBL" id="CADCTR010002927">
    <property type="protein sequence ID" value="CAA9374478.1"/>
    <property type="molecule type" value="Genomic_DNA"/>
</dbReference>
<name>A0A6J4N2A8_9CHLR</name>
<organism evidence="1">
    <name type="scientific">uncultured Chloroflexia bacterium</name>
    <dbReference type="NCBI Taxonomy" id="1672391"/>
    <lineage>
        <taxon>Bacteria</taxon>
        <taxon>Bacillati</taxon>
        <taxon>Chloroflexota</taxon>
        <taxon>Chloroflexia</taxon>
        <taxon>environmental samples</taxon>
    </lineage>
</organism>
<sequence length="52" mass="5880">MTHAPTQIGGAFIPYENTMAEIDQAKVSPLSAKERWLGLFEQFGRFVKWIPA</sequence>
<evidence type="ECO:0000313" key="1">
    <source>
        <dbReference type="EMBL" id="CAA9374478.1"/>
    </source>
</evidence>
<reference evidence="1" key="1">
    <citation type="submission" date="2020-02" db="EMBL/GenBank/DDBJ databases">
        <authorList>
            <person name="Meier V. D."/>
        </authorList>
    </citation>
    <scope>NUCLEOTIDE SEQUENCE</scope>
    <source>
        <strain evidence="1">AVDCRST_MAG93</strain>
    </source>
</reference>
<dbReference type="AlphaFoldDB" id="A0A6J4N2A8"/>